<evidence type="ECO:0000313" key="2">
    <source>
        <dbReference type="Proteomes" id="UP000240708"/>
    </source>
</evidence>
<dbReference type="PROSITE" id="PS51257">
    <property type="entry name" value="PROKAR_LIPOPROTEIN"/>
    <property type="match status" value="1"/>
</dbReference>
<proteinExistence type="predicted"/>
<evidence type="ECO:0000313" key="1">
    <source>
        <dbReference type="EMBL" id="PSL05701.1"/>
    </source>
</evidence>
<evidence type="ECO:0008006" key="3">
    <source>
        <dbReference type="Google" id="ProtNLM"/>
    </source>
</evidence>
<dbReference type="AlphaFoldDB" id="A0A2P8E8C0"/>
<protein>
    <recommendedName>
        <fullName evidence="3">Lipoprotein</fullName>
    </recommendedName>
</protein>
<dbReference type="OrthoDB" id="825588at2"/>
<gene>
    <name evidence="1" type="ORF">CLV48_103216</name>
</gene>
<reference evidence="1 2" key="1">
    <citation type="submission" date="2018-03" db="EMBL/GenBank/DDBJ databases">
        <title>Genomic Encyclopedia of Archaeal and Bacterial Type Strains, Phase II (KMG-II): from individual species to whole genera.</title>
        <authorList>
            <person name="Goeker M."/>
        </authorList>
    </citation>
    <scope>NUCLEOTIDE SEQUENCE [LARGE SCALE GENOMIC DNA]</scope>
    <source>
        <strain evidence="1 2">DSM 28057</strain>
    </source>
</reference>
<name>A0A2P8E8C0_9BACT</name>
<dbReference type="Proteomes" id="UP000240708">
    <property type="component" value="Unassembled WGS sequence"/>
</dbReference>
<comment type="caution">
    <text evidence="1">The sequence shown here is derived from an EMBL/GenBank/DDBJ whole genome shotgun (WGS) entry which is preliminary data.</text>
</comment>
<sequence length="323" mass="36942">MRRWLFFAMGFAFSCSLVEKEDLENITPKPFDERETLIVLSERLAYLDAERKELVDGQVKYLFLLRLFDAEDNMILSPNNEELICEFIGKYVGYGYGTRGPEVCGLSYYSSFRNFGQRSLRSSLHVVVSGDIKTTDPLDELTGLPFDLKDLKKLENCHIAWEKKASGPGFEDTIWRFVGFLNERDEIYSTPSCEDQYVTLSFRKDRQDGDPLFISLGDPDARYFELSGAVWVSKRPGDGVKLYSRLNSNQLVIFSGIIPLTSHPGPSNRDRDNFITNSLNSLHKYDSLNAILHVKDTVDFSIEGNTLRIWNQKTGIQALFFSE</sequence>
<keyword evidence="2" id="KW-1185">Reference proteome</keyword>
<accession>A0A2P8E8C0</accession>
<dbReference type="EMBL" id="PYGF01000003">
    <property type="protein sequence ID" value="PSL05701.1"/>
    <property type="molecule type" value="Genomic_DNA"/>
</dbReference>
<organism evidence="1 2">
    <name type="scientific">Cecembia rubra</name>
    <dbReference type="NCBI Taxonomy" id="1485585"/>
    <lineage>
        <taxon>Bacteria</taxon>
        <taxon>Pseudomonadati</taxon>
        <taxon>Bacteroidota</taxon>
        <taxon>Cytophagia</taxon>
        <taxon>Cytophagales</taxon>
        <taxon>Cyclobacteriaceae</taxon>
        <taxon>Cecembia</taxon>
    </lineage>
</organism>
<dbReference type="RefSeq" id="WP_106566747.1">
    <property type="nucleotide sequence ID" value="NZ_PYGF01000003.1"/>
</dbReference>